<dbReference type="Pfam" id="PF04015">
    <property type="entry name" value="DUF362"/>
    <property type="match status" value="1"/>
</dbReference>
<dbReference type="RefSeq" id="WP_073992926.1">
    <property type="nucleotide sequence ID" value="NZ_FQYT01000005.1"/>
</dbReference>
<dbReference type="EMBL" id="FQYT01000005">
    <property type="protein sequence ID" value="SHI67748.1"/>
    <property type="molecule type" value="Genomic_DNA"/>
</dbReference>
<proteinExistence type="predicted"/>
<dbReference type="AlphaFoldDB" id="A0A1M6D431"/>
<sequence length="383" mass="42518">MRKSKGADMEKVSVVECNSYITEEVCSAVAEAVYRLDFTIPRNSTVLIKPNIMSQNTPRQGTITHFSLIEGLCRILQEHGCTIIIGESISFYQKGMTRKAFKTSEIDKVAEKYGAKCIAFEEEPLVKVDTGLTWMKELYLPEILLKADMVINVCKLKSHGSLRLSGAVKNMFGCLPGGYKQKIHTWSRNELELADVFLDINEIVKPALSIMDAIDSLDGGPSSLGKLVDTCRILASTNAAALDVVATEMIDYKNEESPILVQALKRGMIKSFDDIEVLGEPKKVLFKKPVKANLEKPINKNSALIKHTYVDLEINQEKCTGCKKCVHACPVGAIATEGDKVKLDQEKCISCYYCLHVCPVNAILIKPTMMNRLIRFGRFLSGL</sequence>
<dbReference type="GO" id="GO:0046872">
    <property type="term" value="F:metal ion binding"/>
    <property type="evidence" value="ECO:0007669"/>
    <property type="project" value="UniProtKB-KW"/>
</dbReference>
<dbReference type="InterPro" id="IPR050572">
    <property type="entry name" value="Fe-S_Ferredoxin"/>
</dbReference>
<dbReference type="PANTHER" id="PTHR43687">
    <property type="entry name" value="ADENYLYLSULFATE REDUCTASE, BETA SUBUNIT"/>
    <property type="match status" value="1"/>
</dbReference>
<evidence type="ECO:0000256" key="4">
    <source>
        <dbReference type="ARBA" id="ARBA00023014"/>
    </source>
</evidence>
<dbReference type="Pfam" id="PF13237">
    <property type="entry name" value="Fer4_10"/>
    <property type="match status" value="1"/>
</dbReference>
<dbReference type="InterPro" id="IPR017896">
    <property type="entry name" value="4Fe4S_Fe-S-bd"/>
</dbReference>
<dbReference type="PROSITE" id="PS00198">
    <property type="entry name" value="4FE4S_FER_1"/>
    <property type="match status" value="1"/>
</dbReference>
<name>A0A1M6D431_9FIRM</name>
<evidence type="ECO:0000313" key="7">
    <source>
        <dbReference type="Proteomes" id="UP000184342"/>
    </source>
</evidence>
<gene>
    <name evidence="6" type="ORF">SAMN02745691_00658</name>
</gene>
<evidence type="ECO:0000259" key="5">
    <source>
        <dbReference type="PROSITE" id="PS51379"/>
    </source>
</evidence>
<reference evidence="6 7" key="1">
    <citation type="submission" date="2016-11" db="EMBL/GenBank/DDBJ databases">
        <authorList>
            <person name="Jaros S."/>
            <person name="Januszkiewicz K."/>
            <person name="Wedrychowicz H."/>
        </authorList>
    </citation>
    <scope>NUCLEOTIDE SEQUENCE [LARGE SCALE GENOMIC DNA]</scope>
    <source>
        <strain evidence="6 7">DSM 15970</strain>
    </source>
</reference>
<dbReference type="SUPFAM" id="SSF54862">
    <property type="entry name" value="4Fe-4S ferredoxins"/>
    <property type="match status" value="1"/>
</dbReference>
<dbReference type="PANTHER" id="PTHR43687:SF1">
    <property type="entry name" value="FERREDOXIN III"/>
    <property type="match status" value="1"/>
</dbReference>
<dbReference type="InterPro" id="IPR017900">
    <property type="entry name" value="4Fe4S_Fe_S_CS"/>
</dbReference>
<dbReference type="STRING" id="1122934.SAMN02745691_00658"/>
<feature type="domain" description="4Fe-4S ferredoxin-type" evidence="5">
    <location>
        <begin position="340"/>
        <end position="368"/>
    </location>
</feature>
<dbReference type="PROSITE" id="PS51379">
    <property type="entry name" value="4FE4S_FER_2"/>
    <property type="match status" value="2"/>
</dbReference>
<dbReference type="OrthoDB" id="9807879at2"/>
<evidence type="ECO:0000256" key="2">
    <source>
        <dbReference type="ARBA" id="ARBA00022723"/>
    </source>
</evidence>
<keyword evidence="7" id="KW-1185">Reference proteome</keyword>
<accession>A0A1M6D431</accession>
<evidence type="ECO:0000256" key="1">
    <source>
        <dbReference type="ARBA" id="ARBA00022485"/>
    </source>
</evidence>
<organism evidence="6 7">
    <name type="scientific">Parasporobacterium paucivorans DSM 15970</name>
    <dbReference type="NCBI Taxonomy" id="1122934"/>
    <lineage>
        <taxon>Bacteria</taxon>
        <taxon>Bacillati</taxon>
        <taxon>Bacillota</taxon>
        <taxon>Clostridia</taxon>
        <taxon>Lachnospirales</taxon>
        <taxon>Lachnospiraceae</taxon>
        <taxon>Parasporobacterium</taxon>
    </lineage>
</organism>
<evidence type="ECO:0000256" key="3">
    <source>
        <dbReference type="ARBA" id="ARBA00023004"/>
    </source>
</evidence>
<protein>
    <submittedName>
        <fullName evidence="6">Uncharacterized conserved protein, DUF362 family</fullName>
    </submittedName>
</protein>
<keyword evidence="4" id="KW-0411">Iron-sulfur</keyword>
<dbReference type="Gene3D" id="3.30.70.20">
    <property type="match status" value="1"/>
</dbReference>
<dbReference type="InterPro" id="IPR007160">
    <property type="entry name" value="DUF362"/>
</dbReference>
<keyword evidence="2" id="KW-0479">Metal-binding</keyword>
<keyword evidence="1" id="KW-0004">4Fe-4S</keyword>
<keyword evidence="3" id="KW-0408">Iron</keyword>
<dbReference type="GO" id="GO:0051539">
    <property type="term" value="F:4 iron, 4 sulfur cluster binding"/>
    <property type="evidence" value="ECO:0007669"/>
    <property type="project" value="UniProtKB-KW"/>
</dbReference>
<feature type="domain" description="4Fe-4S ferredoxin-type" evidence="5">
    <location>
        <begin position="310"/>
        <end position="339"/>
    </location>
</feature>
<dbReference type="Proteomes" id="UP000184342">
    <property type="component" value="Unassembled WGS sequence"/>
</dbReference>
<evidence type="ECO:0000313" key="6">
    <source>
        <dbReference type="EMBL" id="SHI67748.1"/>
    </source>
</evidence>